<dbReference type="AlphaFoldDB" id="A0A066VG41"/>
<dbReference type="Proteomes" id="UP000027361">
    <property type="component" value="Unassembled WGS sequence"/>
</dbReference>
<organism evidence="9 10">
    <name type="scientific">Tilletiaria anomala (strain ATCC 24038 / CBS 436.72 / UBC 951)</name>
    <dbReference type="NCBI Taxonomy" id="1037660"/>
    <lineage>
        <taxon>Eukaryota</taxon>
        <taxon>Fungi</taxon>
        <taxon>Dikarya</taxon>
        <taxon>Basidiomycota</taxon>
        <taxon>Ustilaginomycotina</taxon>
        <taxon>Exobasidiomycetes</taxon>
        <taxon>Georgefischeriales</taxon>
        <taxon>Tilletiariaceae</taxon>
        <taxon>Tilletiaria</taxon>
    </lineage>
</organism>
<evidence type="ECO:0000313" key="9">
    <source>
        <dbReference type="EMBL" id="KDN40426.1"/>
    </source>
</evidence>
<evidence type="ECO:0000256" key="7">
    <source>
        <dbReference type="RuleBase" id="RU367025"/>
    </source>
</evidence>
<gene>
    <name evidence="9" type="ORF">K437DRAFT_258650</name>
</gene>
<comment type="function">
    <text evidence="7">Required for pre-mRNA splicing.</text>
</comment>
<evidence type="ECO:0000256" key="5">
    <source>
        <dbReference type="ARBA" id="ARBA00023187"/>
    </source>
</evidence>
<keyword evidence="10" id="KW-1185">Reference proteome</keyword>
<keyword evidence="6 7" id="KW-0539">Nucleus</keyword>
<evidence type="ECO:0000256" key="8">
    <source>
        <dbReference type="SAM" id="MobiDB-lite"/>
    </source>
</evidence>
<dbReference type="HOGENOM" id="CLU_039466_1_1_1"/>
<dbReference type="GO" id="GO:0000398">
    <property type="term" value="P:mRNA splicing, via spliceosome"/>
    <property type="evidence" value="ECO:0007669"/>
    <property type="project" value="UniProtKB-UniRule"/>
</dbReference>
<keyword evidence="3 7" id="KW-0507">mRNA processing</keyword>
<protein>
    <recommendedName>
        <fullName evidence="7">Pre-mRNA-splicing factor 38</fullName>
    </recommendedName>
</protein>
<evidence type="ECO:0000313" key="10">
    <source>
        <dbReference type="Proteomes" id="UP000027361"/>
    </source>
</evidence>
<comment type="subcellular location">
    <subcellularLocation>
        <location evidence="1 7">Nucleus</location>
    </subcellularLocation>
</comment>
<evidence type="ECO:0000256" key="3">
    <source>
        <dbReference type="ARBA" id="ARBA00022664"/>
    </source>
</evidence>
<evidence type="ECO:0000256" key="1">
    <source>
        <dbReference type="ARBA" id="ARBA00004123"/>
    </source>
</evidence>
<dbReference type="InParanoid" id="A0A066VG41"/>
<keyword evidence="5 7" id="KW-0508">mRNA splicing</keyword>
<dbReference type="PANTHER" id="PTHR23142">
    <property type="entry name" value="PRE-MRNA-SPLICING FACTOR 38A-RELATED"/>
    <property type="match status" value="1"/>
</dbReference>
<feature type="compositionally biased region" description="Low complexity" evidence="8">
    <location>
        <begin position="273"/>
        <end position="285"/>
    </location>
</feature>
<comment type="caution">
    <text evidence="9">The sequence shown here is derived from an EMBL/GenBank/DDBJ whole genome shotgun (WGS) entry which is preliminary data.</text>
</comment>
<reference evidence="9 10" key="1">
    <citation type="submission" date="2014-05" db="EMBL/GenBank/DDBJ databases">
        <title>Draft genome sequence of a rare smut relative, Tilletiaria anomala UBC 951.</title>
        <authorList>
            <consortium name="DOE Joint Genome Institute"/>
            <person name="Toome M."/>
            <person name="Kuo A."/>
            <person name="Henrissat B."/>
            <person name="Lipzen A."/>
            <person name="Tritt A."/>
            <person name="Yoshinaga Y."/>
            <person name="Zane M."/>
            <person name="Barry K."/>
            <person name="Grigoriev I.V."/>
            <person name="Spatafora J.W."/>
            <person name="Aimea M.C."/>
        </authorList>
    </citation>
    <scope>NUCLEOTIDE SEQUENCE [LARGE SCALE GENOMIC DNA]</scope>
    <source>
        <strain evidence="9 10">UBC 951</strain>
    </source>
</reference>
<dbReference type="GO" id="GO:0005681">
    <property type="term" value="C:spliceosomal complex"/>
    <property type="evidence" value="ECO:0007669"/>
    <property type="project" value="UniProtKB-KW"/>
</dbReference>
<sequence>MANRTVRDAQQIHSTNPQFLVEKVIRARIYSNNYWREQCFALTAESVIDKALDLKYIGGTYGPQIPSPFVCLLLKLLQLQPQKEIILEYLTADEFKYLRALAALYVRLTFPSMEVYEVLEPMLNDYRRLRYRNQGGCYTITHMDEFIDDLLTQERVCELILPRLTRRDVLEESEGLAPRISKLEDAMLLAPSALRAGRANGTTLGGDDDNDNDKGDGDGDERGSNSDDSLVHERRERQRRLERAAQVRQKRRAEQERRSRFAAGSGRGRDFAGADAGPASAATPGPAGGDGDSDGDGDDDDAGFASQEGSSDEAGSHNRARFVSRSPSRSVSPDRAGSNAIGGTDRSRSVSKSPHRPSISSSDGYRSRSASRSPDR</sequence>
<feature type="region of interest" description="Disordered" evidence="8">
    <location>
        <begin position="198"/>
        <end position="376"/>
    </location>
</feature>
<feature type="compositionally biased region" description="Low complexity" evidence="8">
    <location>
        <begin position="321"/>
        <end position="336"/>
    </location>
</feature>
<accession>A0A066VG41</accession>
<dbReference type="EMBL" id="JMSN01000091">
    <property type="protein sequence ID" value="KDN40426.1"/>
    <property type="molecule type" value="Genomic_DNA"/>
</dbReference>
<dbReference type="RefSeq" id="XP_013241383.1">
    <property type="nucleotide sequence ID" value="XM_013385929.1"/>
</dbReference>
<proteinExistence type="inferred from homology"/>
<comment type="similarity">
    <text evidence="2 7">Belongs to the PRP38 family.</text>
</comment>
<keyword evidence="4 7" id="KW-0747">Spliceosome</keyword>
<evidence type="ECO:0000256" key="2">
    <source>
        <dbReference type="ARBA" id="ARBA00006164"/>
    </source>
</evidence>
<dbReference type="OrthoDB" id="190958at2759"/>
<evidence type="ECO:0000256" key="6">
    <source>
        <dbReference type="ARBA" id="ARBA00023242"/>
    </source>
</evidence>
<dbReference type="GeneID" id="25265040"/>
<dbReference type="STRING" id="1037660.A0A066VG41"/>
<evidence type="ECO:0000256" key="4">
    <source>
        <dbReference type="ARBA" id="ARBA00022728"/>
    </source>
</evidence>
<feature type="compositionally biased region" description="Low complexity" evidence="8">
    <location>
        <begin position="350"/>
        <end position="376"/>
    </location>
</feature>
<dbReference type="Pfam" id="PF03371">
    <property type="entry name" value="PRP38"/>
    <property type="match status" value="1"/>
</dbReference>
<name>A0A066VG41_TILAU</name>
<dbReference type="InterPro" id="IPR005037">
    <property type="entry name" value="PRP38"/>
</dbReference>
<dbReference type="OMA" id="PMLNDYR"/>
<feature type="compositionally biased region" description="Basic and acidic residues" evidence="8">
    <location>
        <begin position="212"/>
        <end position="245"/>
    </location>
</feature>
<feature type="compositionally biased region" description="Acidic residues" evidence="8">
    <location>
        <begin position="291"/>
        <end position="302"/>
    </location>
</feature>